<comment type="caution">
    <text evidence="2">The sequence shown here is derived from an EMBL/GenBank/DDBJ whole genome shotgun (WGS) entry which is preliminary data.</text>
</comment>
<sequence length="397" mass="44854">MTTRLTNQALDIFSTSFRHLGLCPVEWNGKTKQFVYHPLSRKLLRWGVMTFILVPLTGLIPSLVLLSAHLFGSVTLSLLKLLILGATLVIALFTIIAEIVQLLFVECALIGLANLMRLEKRVKSEPSSTNLHPVKRFDIPVIVAIIFVSLFSIYPYFISPLGAYRDLDPLSILLKNFAPSLNSQFLQVLRFLVLQILNIPPISMACRTFSLAVCGLTMSVRLVNYVISEMENNSARLALSPTHAFQTFQTYVELEIVLSLAYDITARASAWLMTVGLSCSVMFNFFTIGLHRAIPFPLYLYFPSVAGMIPFVIDALLPVAINVYENGCKIKCGWERSIASFSWCNKKWLRRRVRAVRPVRIYAGILGYNFFWLKRETKSTYYSTIVEVTIDALLSMQ</sequence>
<feature type="transmembrane region" description="Helical" evidence="1">
    <location>
        <begin position="298"/>
        <end position="321"/>
    </location>
</feature>
<dbReference type="EMBL" id="LNIX01000034">
    <property type="protein sequence ID" value="OXA40407.1"/>
    <property type="molecule type" value="Genomic_DNA"/>
</dbReference>
<name>A0A226D6P6_FOLCA</name>
<feature type="transmembrane region" description="Helical" evidence="1">
    <location>
        <begin position="268"/>
        <end position="286"/>
    </location>
</feature>
<keyword evidence="3" id="KW-1185">Reference proteome</keyword>
<evidence type="ECO:0000313" key="3">
    <source>
        <dbReference type="Proteomes" id="UP000198287"/>
    </source>
</evidence>
<accession>A0A226D6P6</accession>
<keyword evidence="1" id="KW-0812">Transmembrane</keyword>
<feature type="transmembrane region" description="Helical" evidence="1">
    <location>
        <begin position="46"/>
        <end position="71"/>
    </location>
</feature>
<gene>
    <name evidence="2" type="ORF">Fcan01_24926</name>
</gene>
<feature type="transmembrane region" description="Helical" evidence="1">
    <location>
        <begin position="137"/>
        <end position="157"/>
    </location>
</feature>
<evidence type="ECO:0000313" key="2">
    <source>
        <dbReference type="EMBL" id="OXA40407.1"/>
    </source>
</evidence>
<keyword evidence="1" id="KW-0472">Membrane</keyword>
<feature type="transmembrane region" description="Helical" evidence="1">
    <location>
        <begin position="83"/>
        <end position="116"/>
    </location>
</feature>
<dbReference type="Proteomes" id="UP000198287">
    <property type="component" value="Unassembled WGS sequence"/>
</dbReference>
<dbReference type="AlphaFoldDB" id="A0A226D6P6"/>
<organism evidence="2 3">
    <name type="scientific">Folsomia candida</name>
    <name type="common">Springtail</name>
    <dbReference type="NCBI Taxonomy" id="158441"/>
    <lineage>
        <taxon>Eukaryota</taxon>
        <taxon>Metazoa</taxon>
        <taxon>Ecdysozoa</taxon>
        <taxon>Arthropoda</taxon>
        <taxon>Hexapoda</taxon>
        <taxon>Collembola</taxon>
        <taxon>Entomobryomorpha</taxon>
        <taxon>Isotomoidea</taxon>
        <taxon>Isotomidae</taxon>
        <taxon>Proisotominae</taxon>
        <taxon>Folsomia</taxon>
    </lineage>
</organism>
<protein>
    <submittedName>
        <fullName evidence="2">Uncharacterized protein</fullName>
    </submittedName>
</protein>
<keyword evidence="1" id="KW-1133">Transmembrane helix</keyword>
<proteinExistence type="predicted"/>
<evidence type="ECO:0000256" key="1">
    <source>
        <dbReference type="SAM" id="Phobius"/>
    </source>
</evidence>
<reference evidence="2 3" key="1">
    <citation type="submission" date="2015-12" db="EMBL/GenBank/DDBJ databases">
        <title>The genome of Folsomia candida.</title>
        <authorList>
            <person name="Faddeeva A."/>
            <person name="Derks M.F."/>
            <person name="Anvar Y."/>
            <person name="Smit S."/>
            <person name="Van Straalen N."/>
            <person name="Roelofs D."/>
        </authorList>
    </citation>
    <scope>NUCLEOTIDE SEQUENCE [LARGE SCALE GENOMIC DNA]</scope>
    <source>
        <strain evidence="2 3">VU population</strain>
        <tissue evidence="2">Whole body</tissue>
    </source>
</reference>